<dbReference type="Proteomes" id="UP000063718">
    <property type="component" value="Unassembled WGS sequence"/>
</dbReference>
<feature type="transmembrane region" description="Helical" evidence="1">
    <location>
        <begin position="7"/>
        <end position="30"/>
    </location>
</feature>
<keyword evidence="1" id="KW-0812">Transmembrane</keyword>
<name>A0A0S6UC46_NEOTH</name>
<gene>
    <name evidence="2" type="ORF">MTY_1648</name>
</gene>
<evidence type="ECO:0008006" key="3">
    <source>
        <dbReference type="Google" id="ProtNLM"/>
    </source>
</evidence>
<evidence type="ECO:0000313" key="2">
    <source>
        <dbReference type="EMBL" id="GAF26309.1"/>
    </source>
</evidence>
<dbReference type="PANTHER" id="PTHR37309:SF1">
    <property type="entry name" value="SLR0284 PROTEIN"/>
    <property type="match status" value="1"/>
</dbReference>
<dbReference type="InterPro" id="IPR007165">
    <property type="entry name" value="Phage_holin_4_2"/>
</dbReference>
<keyword evidence="1" id="KW-1133">Transmembrane helix</keyword>
<feature type="transmembrane region" description="Helical" evidence="1">
    <location>
        <begin position="36"/>
        <end position="56"/>
    </location>
</feature>
<feature type="transmembrane region" description="Helical" evidence="1">
    <location>
        <begin position="94"/>
        <end position="113"/>
    </location>
</feature>
<evidence type="ECO:0000256" key="1">
    <source>
        <dbReference type="SAM" id="Phobius"/>
    </source>
</evidence>
<keyword evidence="1" id="KW-0472">Membrane</keyword>
<sequence length="118" mass="12167">MKGGEGMTNWVGAVVRFVVSALVLMLVGFILPGIRVAGFTGALIAAVVIAILGWAVEAVLGKKVSPHGRGIVGFIVAAIVIYVAQFIIPAYLSVNILGALLAALVIGIIDAFVPTELR</sequence>
<accession>A0A0S6UC46</accession>
<feature type="transmembrane region" description="Helical" evidence="1">
    <location>
        <begin position="68"/>
        <end position="88"/>
    </location>
</feature>
<dbReference type="AlphaFoldDB" id="A0A0S6UC46"/>
<organism evidence="2">
    <name type="scientific">Moorella thermoacetica Y72</name>
    <dbReference type="NCBI Taxonomy" id="1325331"/>
    <lineage>
        <taxon>Bacteria</taxon>
        <taxon>Bacillati</taxon>
        <taxon>Bacillota</taxon>
        <taxon>Clostridia</taxon>
        <taxon>Neomoorellales</taxon>
        <taxon>Neomoorellaceae</taxon>
        <taxon>Neomoorella</taxon>
    </lineage>
</organism>
<protein>
    <recommendedName>
        <fullName evidence="3">Phage holin family protein</fullName>
    </recommendedName>
</protein>
<reference evidence="2" key="1">
    <citation type="journal article" date="2014" name="Gene">
        <title>Genome-guided analysis of transformation efficiency and carbon dioxide assimilation by Moorella thermoacetica Y72.</title>
        <authorList>
            <person name="Tsukahara K."/>
            <person name="Kita A."/>
            <person name="Nakashimada Y."/>
            <person name="Hoshino T."/>
            <person name="Murakami K."/>
        </authorList>
    </citation>
    <scope>NUCLEOTIDE SEQUENCE [LARGE SCALE GENOMIC DNA]</scope>
    <source>
        <strain evidence="2">Y72</strain>
    </source>
</reference>
<dbReference type="PANTHER" id="PTHR37309">
    <property type="entry name" value="SLR0284 PROTEIN"/>
    <property type="match status" value="1"/>
</dbReference>
<dbReference type="Pfam" id="PF04020">
    <property type="entry name" value="Phage_holin_4_2"/>
    <property type="match status" value="1"/>
</dbReference>
<proteinExistence type="predicted"/>
<dbReference type="EMBL" id="DF238840">
    <property type="protein sequence ID" value="GAF26309.1"/>
    <property type="molecule type" value="Genomic_DNA"/>
</dbReference>